<dbReference type="EMBL" id="UYYG01001205">
    <property type="protein sequence ID" value="VDN60197.1"/>
    <property type="molecule type" value="Genomic_DNA"/>
</dbReference>
<reference evidence="12 14" key="2">
    <citation type="submission" date="2018-11" db="EMBL/GenBank/DDBJ databases">
        <authorList>
            <consortium name="Pathogen Informatics"/>
        </authorList>
    </citation>
    <scope>NUCLEOTIDE SEQUENCE [LARGE SCALE GENOMIC DNA]</scope>
</reference>
<evidence type="ECO:0000256" key="4">
    <source>
        <dbReference type="ARBA" id="ARBA00022771"/>
    </source>
</evidence>
<evidence type="ECO:0000256" key="10">
    <source>
        <dbReference type="SAM" id="Phobius"/>
    </source>
</evidence>
<dbReference type="InterPro" id="IPR013083">
    <property type="entry name" value="Znf_RING/FYVE/PHD"/>
</dbReference>
<feature type="binding site" evidence="7">
    <location>
        <position position="228"/>
    </location>
    <ligand>
        <name>Zn(2+)</name>
        <dbReference type="ChEBI" id="CHEBI:29105"/>
        <label>2</label>
    </ligand>
</feature>
<feature type="transmembrane region" description="Helical" evidence="10">
    <location>
        <begin position="118"/>
        <end position="138"/>
    </location>
</feature>
<protein>
    <submittedName>
        <fullName evidence="15">Inhibitor of growth protein 3</fullName>
    </submittedName>
</protein>
<dbReference type="WBParaSite" id="DME_0000780001-mRNA-1">
    <property type="protein sequence ID" value="DME_0000780001-mRNA-1"/>
    <property type="gene ID" value="DME_0000780001"/>
</dbReference>
<dbReference type="InterPro" id="IPR019787">
    <property type="entry name" value="Znf_PHD-finger"/>
</dbReference>
<evidence type="ECO:0000313" key="13">
    <source>
        <dbReference type="Proteomes" id="UP000038040"/>
    </source>
</evidence>
<dbReference type="InterPro" id="IPR019786">
    <property type="entry name" value="Zinc_finger_PHD-type_CS"/>
</dbReference>
<keyword evidence="10" id="KW-0472">Membrane</keyword>
<dbReference type="PROSITE" id="PS01359">
    <property type="entry name" value="ZF_PHD_1"/>
    <property type="match status" value="1"/>
</dbReference>
<feature type="compositionally biased region" description="Acidic residues" evidence="9">
    <location>
        <begin position="167"/>
        <end position="177"/>
    </location>
</feature>
<comment type="similarity">
    <text evidence="2">Belongs to the ING family.</text>
</comment>
<evidence type="ECO:0000256" key="6">
    <source>
        <dbReference type="ARBA" id="ARBA00023242"/>
    </source>
</evidence>
<dbReference type="Proteomes" id="UP000274756">
    <property type="component" value="Unassembled WGS sequence"/>
</dbReference>
<evidence type="ECO:0000256" key="9">
    <source>
        <dbReference type="SAM" id="MobiDB-lite"/>
    </source>
</evidence>
<dbReference type="InterPro" id="IPR011011">
    <property type="entry name" value="Znf_FYVE_PHD"/>
</dbReference>
<feature type="binding site" evidence="7">
    <location>
        <position position="198"/>
    </location>
    <ligand>
        <name>Zn(2+)</name>
        <dbReference type="ChEBI" id="CHEBI:29105"/>
        <label>2</label>
    </ligand>
</feature>
<dbReference type="AlphaFoldDB" id="A0A0N4UJG4"/>
<feature type="binding site" evidence="7">
    <location>
        <position position="209"/>
    </location>
    <ligand>
        <name>Zn(2+)</name>
        <dbReference type="ChEBI" id="CHEBI:29105"/>
        <label>1</label>
    </ligand>
</feature>
<keyword evidence="3 7" id="KW-0479">Metal-binding</keyword>
<gene>
    <name evidence="12" type="ORF">DME_LOCUS10170</name>
</gene>
<accession>A0A0N4UJG4</accession>
<feature type="region of interest" description="Disordered" evidence="9">
    <location>
        <begin position="152"/>
        <end position="178"/>
    </location>
</feature>
<dbReference type="InterPro" id="IPR001965">
    <property type="entry name" value="Znf_PHD"/>
</dbReference>
<dbReference type="PROSITE" id="PS50016">
    <property type="entry name" value="ZF_PHD_2"/>
    <property type="match status" value="1"/>
</dbReference>
<dbReference type="Gene3D" id="3.30.40.10">
    <property type="entry name" value="Zinc/RING finger domain, C3HC4 (zinc finger)"/>
    <property type="match status" value="1"/>
</dbReference>
<evidence type="ECO:0000256" key="5">
    <source>
        <dbReference type="ARBA" id="ARBA00022833"/>
    </source>
</evidence>
<dbReference type="Pfam" id="PF23011">
    <property type="entry name" value="PHD-1st_NSD"/>
    <property type="match status" value="1"/>
</dbReference>
<evidence type="ECO:0000256" key="1">
    <source>
        <dbReference type="ARBA" id="ARBA00004123"/>
    </source>
</evidence>
<evidence type="ECO:0000256" key="3">
    <source>
        <dbReference type="ARBA" id="ARBA00022723"/>
    </source>
</evidence>
<evidence type="ECO:0000313" key="15">
    <source>
        <dbReference type="WBParaSite" id="DME_0000780001-mRNA-1"/>
    </source>
</evidence>
<feature type="binding site" evidence="7">
    <location>
        <position position="187"/>
    </location>
    <ligand>
        <name>Zn(2+)</name>
        <dbReference type="ChEBI" id="CHEBI:29105"/>
        <label>1</label>
    </ligand>
</feature>
<evidence type="ECO:0000256" key="2">
    <source>
        <dbReference type="ARBA" id="ARBA00010210"/>
    </source>
</evidence>
<feature type="binding site" evidence="7">
    <location>
        <position position="203"/>
    </location>
    <ligand>
        <name>Zn(2+)</name>
        <dbReference type="ChEBI" id="CHEBI:29105"/>
        <label>2</label>
    </ligand>
</feature>
<dbReference type="PANTHER" id="PTHR10333">
    <property type="entry name" value="INHIBITOR OF GROWTH PROTEIN"/>
    <property type="match status" value="1"/>
</dbReference>
<keyword evidence="10" id="KW-0812">Transmembrane</keyword>
<keyword evidence="4 8" id="KW-0863">Zinc-finger</keyword>
<feature type="domain" description="PHD-type" evidence="11">
    <location>
        <begin position="182"/>
        <end position="231"/>
    </location>
</feature>
<sequence>MNSLFLVIEHLPQEVRDRLAEMRNLDATVQSYFIFLDSSFYTSFIISTICIVFWKYSLVPIADGLCNLLEKYSKKLSKEILHFKYELEADNPGITEQIEKSMQLFKLSSPWKTKEVSLSYFTFGCFFFFAPFTFILLCRLTPRVQEMIKDTIQRQERRTPSQHPEADETSECDESDHDNDKRNWCICNQKSYGCMVACDNKECPVEWFHIACIGLSQIPKGKWFCSQCIGMNDGRNDLDDI</sequence>
<keyword evidence="5 7" id="KW-0862">Zinc</keyword>
<dbReference type="GO" id="GO:0008270">
    <property type="term" value="F:zinc ion binding"/>
    <property type="evidence" value="ECO:0007669"/>
    <property type="project" value="UniProtKB-KW"/>
</dbReference>
<evidence type="ECO:0000313" key="14">
    <source>
        <dbReference type="Proteomes" id="UP000274756"/>
    </source>
</evidence>
<feature type="binding site" evidence="7">
    <location>
        <position position="212"/>
    </location>
    <ligand>
        <name>Zn(2+)</name>
        <dbReference type="ChEBI" id="CHEBI:29105"/>
        <label>1</label>
    </ligand>
</feature>
<dbReference type="SMART" id="SM00249">
    <property type="entry name" value="PHD"/>
    <property type="match status" value="1"/>
</dbReference>
<evidence type="ECO:0000256" key="8">
    <source>
        <dbReference type="PROSITE-ProRule" id="PRU00146"/>
    </source>
</evidence>
<comment type="subcellular location">
    <subcellularLocation>
        <location evidence="1">Nucleus</location>
    </subcellularLocation>
</comment>
<evidence type="ECO:0000256" key="7">
    <source>
        <dbReference type="PIRSR" id="PIRSR628651-51"/>
    </source>
</evidence>
<keyword evidence="6" id="KW-0539">Nucleus</keyword>
<dbReference type="InterPro" id="IPR028651">
    <property type="entry name" value="ING_fam"/>
</dbReference>
<organism evidence="13 15">
    <name type="scientific">Dracunculus medinensis</name>
    <name type="common">Guinea worm</name>
    <dbReference type="NCBI Taxonomy" id="318479"/>
    <lineage>
        <taxon>Eukaryota</taxon>
        <taxon>Metazoa</taxon>
        <taxon>Ecdysozoa</taxon>
        <taxon>Nematoda</taxon>
        <taxon>Chromadorea</taxon>
        <taxon>Rhabditida</taxon>
        <taxon>Spirurina</taxon>
        <taxon>Dracunculoidea</taxon>
        <taxon>Dracunculidae</taxon>
        <taxon>Dracunculus</taxon>
    </lineage>
</organism>
<dbReference type="SUPFAM" id="SSF57903">
    <property type="entry name" value="FYVE/PHD zinc finger"/>
    <property type="match status" value="1"/>
</dbReference>
<name>A0A0N4UJG4_DRAME</name>
<evidence type="ECO:0000259" key="11">
    <source>
        <dbReference type="PROSITE" id="PS50016"/>
    </source>
</evidence>
<dbReference type="InterPro" id="IPR059153">
    <property type="entry name" value="NSD_PHD-1st"/>
</dbReference>
<keyword evidence="10" id="KW-1133">Transmembrane helix</keyword>
<dbReference type="STRING" id="318479.A0A0N4UJG4"/>
<keyword evidence="14" id="KW-1185">Reference proteome</keyword>
<dbReference type="GO" id="GO:0005634">
    <property type="term" value="C:nucleus"/>
    <property type="evidence" value="ECO:0007669"/>
    <property type="project" value="UniProtKB-SubCell"/>
</dbReference>
<dbReference type="Proteomes" id="UP000038040">
    <property type="component" value="Unplaced"/>
</dbReference>
<feature type="binding site" evidence="7">
    <location>
        <position position="225"/>
    </location>
    <ligand>
        <name>Zn(2+)</name>
        <dbReference type="ChEBI" id="CHEBI:29105"/>
        <label>2</label>
    </ligand>
</feature>
<proteinExistence type="inferred from homology"/>
<evidence type="ECO:0000313" key="12">
    <source>
        <dbReference type="EMBL" id="VDN60197.1"/>
    </source>
</evidence>
<feature type="binding site" evidence="7">
    <location>
        <position position="185"/>
    </location>
    <ligand>
        <name>Zn(2+)</name>
        <dbReference type="ChEBI" id="CHEBI:29105"/>
        <label>1</label>
    </ligand>
</feature>
<feature type="transmembrane region" description="Helical" evidence="10">
    <location>
        <begin position="32"/>
        <end position="54"/>
    </location>
</feature>
<reference evidence="15" key="1">
    <citation type="submission" date="2017-02" db="UniProtKB">
        <authorList>
            <consortium name="WormBaseParasite"/>
        </authorList>
    </citation>
    <scope>IDENTIFICATION</scope>
</reference>
<dbReference type="OrthoDB" id="5411773at2759"/>